<accession>A0A8J8JVB0</accession>
<keyword evidence="1" id="KW-0812">Transmembrane</keyword>
<keyword evidence="1" id="KW-1133">Transmembrane helix</keyword>
<sequence length="159" mass="17829">MQHKTIVTPQQSAVSAMSLLRISVGIVYLWFGALKFIQGLSPAEQLAMATIHKLTFGLINDHTNIMLLASWECLVGLILITGKFLKPALYFLFLHMVCTFTPFIFFPEQTFRFAPYGLTLTGQYIVKNIIIIAAGIVLWKAEKEKVASKSFQQMAYAGH</sequence>
<evidence type="ECO:0000313" key="3">
    <source>
        <dbReference type="Proteomes" id="UP000598971"/>
    </source>
</evidence>
<name>A0A8J8JVB0_9BACT</name>
<feature type="transmembrane region" description="Helical" evidence="1">
    <location>
        <begin position="118"/>
        <end position="139"/>
    </location>
</feature>
<dbReference type="RefSeq" id="WP_171608393.1">
    <property type="nucleotide sequence ID" value="NZ_WHPF01000009.1"/>
</dbReference>
<dbReference type="AlphaFoldDB" id="A0A8J8JVB0"/>
<reference evidence="2" key="1">
    <citation type="submission" date="2019-10" db="EMBL/GenBank/DDBJ databases">
        <title>Draft genome sequence of Panacibacter sp. KCS-6.</title>
        <authorList>
            <person name="Yim K.J."/>
        </authorList>
    </citation>
    <scope>NUCLEOTIDE SEQUENCE</scope>
    <source>
        <strain evidence="2">KCS-6</strain>
    </source>
</reference>
<evidence type="ECO:0000313" key="2">
    <source>
        <dbReference type="EMBL" id="NNV56449.1"/>
    </source>
</evidence>
<gene>
    <name evidence="2" type="ORF">GD597_13340</name>
</gene>
<feature type="transmembrane region" description="Helical" evidence="1">
    <location>
        <begin position="88"/>
        <end position="106"/>
    </location>
</feature>
<keyword evidence="1" id="KW-0472">Membrane</keyword>
<proteinExistence type="predicted"/>
<evidence type="ECO:0000256" key="1">
    <source>
        <dbReference type="SAM" id="Phobius"/>
    </source>
</evidence>
<comment type="caution">
    <text evidence="2">The sequence shown here is derived from an EMBL/GenBank/DDBJ whole genome shotgun (WGS) entry which is preliminary data.</text>
</comment>
<feature type="transmembrane region" description="Helical" evidence="1">
    <location>
        <begin position="12"/>
        <end position="31"/>
    </location>
</feature>
<dbReference type="Proteomes" id="UP000598971">
    <property type="component" value="Unassembled WGS sequence"/>
</dbReference>
<evidence type="ECO:0008006" key="4">
    <source>
        <dbReference type="Google" id="ProtNLM"/>
    </source>
</evidence>
<keyword evidence="3" id="KW-1185">Reference proteome</keyword>
<protein>
    <recommendedName>
        <fullName evidence="4">DoxX family membrane protein</fullName>
    </recommendedName>
</protein>
<dbReference type="EMBL" id="WHPF01000009">
    <property type="protein sequence ID" value="NNV56449.1"/>
    <property type="molecule type" value="Genomic_DNA"/>
</dbReference>
<organism evidence="2 3">
    <name type="scientific">Limnovirga soli</name>
    <dbReference type="NCBI Taxonomy" id="2656915"/>
    <lineage>
        <taxon>Bacteria</taxon>
        <taxon>Pseudomonadati</taxon>
        <taxon>Bacteroidota</taxon>
        <taxon>Chitinophagia</taxon>
        <taxon>Chitinophagales</taxon>
        <taxon>Chitinophagaceae</taxon>
        <taxon>Limnovirga</taxon>
    </lineage>
</organism>
<feature type="transmembrane region" description="Helical" evidence="1">
    <location>
        <begin position="63"/>
        <end position="81"/>
    </location>
</feature>